<dbReference type="EMBL" id="LXQA010234954">
    <property type="protein sequence ID" value="MCI36560.1"/>
    <property type="molecule type" value="Genomic_DNA"/>
</dbReference>
<feature type="non-terminal residue" evidence="2">
    <location>
        <position position="1"/>
    </location>
</feature>
<protein>
    <submittedName>
        <fullName evidence="2">Uncharacterized protein</fullName>
    </submittedName>
</protein>
<evidence type="ECO:0000313" key="2">
    <source>
        <dbReference type="EMBL" id="MCI36560.1"/>
    </source>
</evidence>
<organism evidence="2 3">
    <name type="scientific">Trifolium medium</name>
    <dbReference type="NCBI Taxonomy" id="97028"/>
    <lineage>
        <taxon>Eukaryota</taxon>
        <taxon>Viridiplantae</taxon>
        <taxon>Streptophyta</taxon>
        <taxon>Embryophyta</taxon>
        <taxon>Tracheophyta</taxon>
        <taxon>Spermatophyta</taxon>
        <taxon>Magnoliopsida</taxon>
        <taxon>eudicotyledons</taxon>
        <taxon>Gunneridae</taxon>
        <taxon>Pentapetalae</taxon>
        <taxon>rosids</taxon>
        <taxon>fabids</taxon>
        <taxon>Fabales</taxon>
        <taxon>Fabaceae</taxon>
        <taxon>Papilionoideae</taxon>
        <taxon>50 kb inversion clade</taxon>
        <taxon>NPAAA clade</taxon>
        <taxon>Hologalegina</taxon>
        <taxon>IRL clade</taxon>
        <taxon>Trifolieae</taxon>
        <taxon>Trifolium</taxon>
    </lineage>
</organism>
<evidence type="ECO:0000313" key="3">
    <source>
        <dbReference type="Proteomes" id="UP000265520"/>
    </source>
</evidence>
<reference evidence="2 3" key="1">
    <citation type="journal article" date="2018" name="Front. Plant Sci.">
        <title>Red Clover (Trifolium pratense) and Zigzag Clover (T. medium) - A Picture of Genomic Similarities and Differences.</title>
        <authorList>
            <person name="Dluhosova J."/>
            <person name="Istvanek J."/>
            <person name="Nedelnik J."/>
            <person name="Repkova J."/>
        </authorList>
    </citation>
    <scope>NUCLEOTIDE SEQUENCE [LARGE SCALE GENOMIC DNA]</scope>
    <source>
        <strain evidence="3">cv. 10/8</strain>
        <tissue evidence="2">Leaf</tissue>
    </source>
</reference>
<dbReference type="AlphaFoldDB" id="A0A392RL81"/>
<feature type="compositionally biased region" description="Polar residues" evidence="1">
    <location>
        <begin position="12"/>
        <end position="26"/>
    </location>
</feature>
<dbReference type="Proteomes" id="UP000265520">
    <property type="component" value="Unassembled WGS sequence"/>
</dbReference>
<name>A0A392RL81_9FABA</name>
<proteinExistence type="predicted"/>
<sequence length="60" mass="6574">SSLESQGGFGGNTQDNSKNESCNAVNLWSREVPSPEARESSKKKRSKKMSEGEVEQVSKE</sequence>
<accession>A0A392RL81</accession>
<evidence type="ECO:0000256" key="1">
    <source>
        <dbReference type="SAM" id="MobiDB-lite"/>
    </source>
</evidence>
<feature type="region of interest" description="Disordered" evidence="1">
    <location>
        <begin position="1"/>
        <end position="60"/>
    </location>
</feature>
<comment type="caution">
    <text evidence="2">The sequence shown here is derived from an EMBL/GenBank/DDBJ whole genome shotgun (WGS) entry which is preliminary data.</text>
</comment>
<feature type="compositionally biased region" description="Basic and acidic residues" evidence="1">
    <location>
        <begin position="48"/>
        <end position="60"/>
    </location>
</feature>
<keyword evidence="3" id="KW-1185">Reference proteome</keyword>